<evidence type="ECO:0000313" key="8">
    <source>
        <dbReference type="EMBL" id="ELZ02360.1"/>
    </source>
</evidence>
<reference evidence="8 9" key="1">
    <citation type="journal article" date="2014" name="PLoS Genet.">
        <title>Phylogenetically driven sequencing of extremely halophilic archaea reveals strategies for static and dynamic osmo-response.</title>
        <authorList>
            <person name="Becker E.A."/>
            <person name="Seitzer P.M."/>
            <person name="Tritt A."/>
            <person name="Larsen D."/>
            <person name="Krusor M."/>
            <person name="Yao A.I."/>
            <person name="Wu D."/>
            <person name="Madern D."/>
            <person name="Eisen J.A."/>
            <person name="Darling A.E."/>
            <person name="Facciotti M.T."/>
        </authorList>
    </citation>
    <scope>NUCLEOTIDE SEQUENCE [LARGE SCALE GENOMIC DNA]</scope>
    <source>
        <strain evidence="8 9">DSM 12278</strain>
    </source>
</reference>
<keyword evidence="9" id="KW-1185">Reference proteome</keyword>
<dbReference type="PANTHER" id="PTHR32089">
    <property type="entry name" value="METHYL-ACCEPTING CHEMOTAXIS PROTEIN MCPB"/>
    <property type="match status" value="1"/>
</dbReference>
<dbReference type="Pfam" id="PF00989">
    <property type="entry name" value="PAS"/>
    <property type="match status" value="1"/>
</dbReference>
<feature type="domain" description="Methyl-accepting transducer" evidence="5">
    <location>
        <begin position="248"/>
        <end position="484"/>
    </location>
</feature>
<dbReference type="EMBL" id="AOIO01000021">
    <property type="protein sequence ID" value="ELZ02360.1"/>
    <property type="molecule type" value="Genomic_DNA"/>
</dbReference>
<dbReference type="SMART" id="SM00283">
    <property type="entry name" value="MA"/>
    <property type="match status" value="1"/>
</dbReference>
<dbReference type="SUPFAM" id="SSF58104">
    <property type="entry name" value="Methyl-accepting chemotaxis protein (MCP) signaling domain"/>
    <property type="match status" value="1"/>
</dbReference>
<evidence type="ECO:0000259" key="7">
    <source>
        <dbReference type="PROSITE" id="PS50885"/>
    </source>
</evidence>
<dbReference type="PRINTS" id="PR00260">
    <property type="entry name" value="CHEMTRNSDUCR"/>
</dbReference>
<dbReference type="Proteomes" id="UP000011554">
    <property type="component" value="Unassembled WGS sequence"/>
</dbReference>
<dbReference type="PATRIC" id="fig|29540.5.peg.1382"/>
<dbReference type="GO" id="GO:0007165">
    <property type="term" value="P:signal transduction"/>
    <property type="evidence" value="ECO:0007669"/>
    <property type="project" value="UniProtKB-KW"/>
</dbReference>
<dbReference type="GO" id="GO:0016020">
    <property type="term" value="C:membrane"/>
    <property type="evidence" value="ECO:0007669"/>
    <property type="project" value="InterPro"/>
</dbReference>
<evidence type="ECO:0000313" key="9">
    <source>
        <dbReference type="Proteomes" id="UP000011554"/>
    </source>
</evidence>
<dbReference type="Gene3D" id="1.10.287.950">
    <property type="entry name" value="Methyl-accepting chemotaxis protein"/>
    <property type="match status" value="1"/>
</dbReference>
<name>M0AUY0_NATA1</name>
<feature type="domain" description="HAMP" evidence="7">
    <location>
        <begin position="192"/>
        <end position="243"/>
    </location>
</feature>
<dbReference type="InterPro" id="IPR003660">
    <property type="entry name" value="HAMP_dom"/>
</dbReference>
<evidence type="ECO:0000256" key="3">
    <source>
        <dbReference type="PROSITE-ProRule" id="PRU00284"/>
    </source>
</evidence>
<dbReference type="PANTHER" id="PTHR32089:SF112">
    <property type="entry name" value="LYSOZYME-LIKE PROTEIN-RELATED"/>
    <property type="match status" value="1"/>
</dbReference>
<dbReference type="GO" id="GO:0006355">
    <property type="term" value="P:regulation of DNA-templated transcription"/>
    <property type="evidence" value="ECO:0007669"/>
    <property type="project" value="InterPro"/>
</dbReference>
<comment type="similarity">
    <text evidence="2">Belongs to the methyl-accepting chemotaxis (MCP) protein family.</text>
</comment>
<dbReference type="RefSeq" id="WP_006108392.1">
    <property type="nucleotide sequence ID" value="NZ_AOIO01000021.1"/>
</dbReference>
<evidence type="ECO:0000256" key="4">
    <source>
        <dbReference type="SAM" id="MobiDB-lite"/>
    </source>
</evidence>
<protein>
    <submittedName>
        <fullName evidence="8">Methyl-accepting chemotaxis sensory transducer with Pas/Pac sensor</fullName>
    </submittedName>
</protein>
<dbReference type="InterPro" id="IPR035965">
    <property type="entry name" value="PAS-like_dom_sf"/>
</dbReference>
<evidence type="ECO:0000256" key="2">
    <source>
        <dbReference type="ARBA" id="ARBA00029447"/>
    </source>
</evidence>
<accession>M0AUY0</accession>
<dbReference type="InterPro" id="IPR013767">
    <property type="entry name" value="PAS_fold"/>
</dbReference>
<dbReference type="STRING" id="29540.C481_06806"/>
<dbReference type="Gene3D" id="3.30.450.20">
    <property type="entry name" value="PAS domain"/>
    <property type="match status" value="1"/>
</dbReference>
<dbReference type="GO" id="GO:0006935">
    <property type="term" value="P:chemotaxis"/>
    <property type="evidence" value="ECO:0007669"/>
    <property type="project" value="InterPro"/>
</dbReference>
<gene>
    <name evidence="8" type="ORF">C481_06806</name>
</gene>
<evidence type="ECO:0000256" key="1">
    <source>
        <dbReference type="ARBA" id="ARBA00023224"/>
    </source>
</evidence>
<dbReference type="CDD" id="cd00130">
    <property type="entry name" value="PAS"/>
    <property type="match status" value="1"/>
</dbReference>
<feature type="domain" description="PAS" evidence="6">
    <location>
        <begin position="45"/>
        <end position="100"/>
    </location>
</feature>
<dbReference type="InterPro" id="IPR000014">
    <property type="entry name" value="PAS"/>
</dbReference>
<dbReference type="SUPFAM" id="SSF55785">
    <property type="entry name" value="PYP-like sensor domain (PAS domain)"/>
    <property type="match status" value="1"/>
</dbReference>
<dbReference type="PROSITE" id="PS50111">
    <property type="entry name" value="CHEMOTAXIS_TRANSDUC_2"/>
    <property type="match status" value="1"/>
</dbReference>
<dbReference type="PROSITE" id="PS50112">
    <property type="entry name" value="PAS"/>
    <property type="match status" value="1"/>
</dbReference>
<dbReference type="InterPro" id="IPR004090">
    <property type="entry name" value="Chemotax_Me-accpt_rcpt"/>
</dbReference>
<dbReference type="AlphaFoldDB" id="M0AUY0"/>
<dbReference type="eggNOG" id="arCOG02318">
    <property type="taxonomic scope" value="Archaea"/>
</dbReference>
<evidence type="ECO:0000259" key="6">
    <source>
        <dbReference type="PROSITE" id="PS50112"/>
    </source>
</evidence>
<sequence length="522" mass="56005">MDSNISDESRDADSTATSAATRPTEDDRGEESGGGFEGPAAPVIRRAGYQQLFDGTGIPTFILDAEGTVVEWNAALAELTGVERADALGHDYASELFYPDGRRADTLADKVVQAPERAHERFGVELRDPEQRRYGDTSTMVDRHGDEKHIDFSATPLYGTAGGRDGDLLGVIEVVVDRTDIVAERDATTALVRELQTTATEISHGDLTARARRLDSFQLLDSELVAVVDDLNEMAASLETLTGRVSEQATEMQAAVDDASAAADDIADNVAEQHRLLEDSASEMQTFAAGMEEVAAQSEEVDTAAQAAKDAVEHGLDAGADAREATEDVVEIGDELAANIDELTAKMDDIGSVVEVISDVADETNLLALNANIEAARAGDSGDGFAVVADHVKTLANETQDHTEAITANLDELQAQFAETTDAVSRSHDRIDHAETQIDAVITELEAIADSVDEAAHGISEVARVIDDQTASVEELTSTIETVRDRSERSETATERIVEATTQQEQTIDHLVRRVDELQTDD</sequence>
<dbReference type="PROSITE" id="PS50885">
    <property type="entry name" value="HAMP"/>
    <property type="match status" value="1"/>
</dbReference>
<comment type="caution">
    <text evidence="8">The sequence shown here is derived from an EMBL/GenBank/DDBJ whole genome shotgun (WGS) entry which is preliminary data.</text>
</comment>
<proteinExistence type="inferred from homology"/>
<evidence type="ECO:0000259" key="5">
    <source>
        <dbReference type="PROSITE" id="PS50111"/>
    </source>
</evidence>
<keyword evidence="1 3" id="KW-0807">Transducer</keyword>
<dbReference type="InterPro" id="IPR004089">
    <property type="entry name" value="MCPsignal_dom"/>
</dbReference>
<dbReference type="GO" id="GO:0004888">
    <property type="term" value="F:transmembrane signaling receptor activity"/>
    <property type="evidence" value="ECO:0007669"/>
    <property type="project" value="InterPro"/>
</dbReference>
<dbReference type="Pfam" id="PF00015">
    <property type="entry name" value="MCPsignal"/>
    <property type="match status" value="1"/>
</dbReference>
<feature type="region of interest" description="Disordered" evidence="4">
    <location>
        <begin position="1"/>
        <end position="41"/>
    </location>
</feature>
<dbReference type="SMART" id="SM00091">
    <property type="entry name" value="PAS"/>
    <property type="match status" value="1"/>
</dbReference>
<dbReference type="OrthoDB" id="116658at2157"/>
<organism evidence="8 9">
    <name type="scientific">Natrialba asiatica (strain ATCC 700177 / DSM 12278 / JCM 9576 / FERM P-10747 / NBRC 102637 / 172P1)</name>
    <dbReference type="NCBI Taxonomy" id="29540"/>
    <lineage>
        <taxon>Archaea</taxon>
        <taxon>Methanobacteriati</taxon>
        <taxon>Methanobacteriota</taxon>
        <taxon>Stenosarchaea group</taxon>
        <taxon>Halobacteria</taxon>
        <taxon>Halobacteriales</taxon>
        <taxon>Natrialbaceae</taxon>
        <taxon>Natrialba</taxon>
    </lineage>
</organism>
<dbReference type="NCBIfam" id="TIGR00229">
    <property type="entry name" value="sensory_box"/>
    <property type="match status" value="1"/>
</dbReference>